<dbReference type="EMBL" id="CP058579">
    <property type="protein sequence ID" value="QLG62215.1"/>
    <property type="molecule type" value="Genomic_DNA"/>
</dbReference>
<name>A0A7D5LBL6_9EURY</name>
<dbReference type="GeneID" id="56037978"/>
<evidence type="ECO:0000313" key="2">
    <source>
        <dbReference type="Proteomes" id="UP000509626"/>
    </source>
</evidence>
<gene>
    <name evidence="1" type="ORF">HUG12_10925</name>
</gene>
<reference evidence="1 2" key="1">
    <citation type="submission" date="2020-06" db="EMBL/GenBank/DDBJ databases">
        <title>NJ-3-1, isolated from saline soil.</title>
        <authorList>
            <person name="Cui H.L."/>
            <person name="Shi X."/>
        </authorList>
    </citation>
    <scope>NUCLEOTIDE SEQUENCE [LARGE SCALE GENOMIC DNA]</scope>
    <source>
        <strain evidence="1 2">NJ-3-1</strain>
    </source>
</reference>
<protein>
    <submittedName>
        <fullName evidence="1">Uncharacterized protein</fullName>
    </submittedName>
</protein>
<organism evidence="1 2">
    <name type="scientific">Halorarum salinum</name>
    <dbReference type="NCBI Taxonomy" id="2743089"/>
    <lineage>
        <taxon>Archaea</taxon>
        <taxon>Methanobacteriati</taxon>
        <taxon>Methanobacteriota</taxon>
        <taxon>Stenosarchaea group</taxon>
        <taxon>Halobacteria</taxon>
        <taxon>Halobacteriales</taxon>
        <taxon>Haloferacaceae</taxon>
        <taxon>Halorarum</taxon>
    </lineage>
</organism>
<dbReference type="AlphaFoldDB" id="A0A7D5LBL6"/>
<dbReference type="KEGG" id="halu:HUG12_10925"/>
<accession>A0A7D5LBL6</accession>
<proteinExistence type="predicted"/>
<evidence type="ECO:0000313" key="1">
    <source>
        <dbReference type="EMBL" id="QLG62215.1"/>
    </source>
</evidence>
<sequence length="231" mass="25767">MKAGVIHIAESDTRITDFQKAVELPDGAKFDSVTEAIEVDREIGLEDNSVVQQGKVAVERIVEVDDPRIREDGIAEYTDEEKVVQVTDFLYHPGKFFAVSSSAGNFAIEVLRNHSSISITPSNFNVDEFIERKNSSNGDANPWKIGFYDNLGSAENGVVHGDSLLHDEVVGDTLNAAKKNQIGLDYEFNSLPIRMFASETSYVEIYQPSNFSTEQYTKYVIEEIIPHLEAK</sequence>
<dbReference type="RefSeq" id="WP_179268800.1">
    <property type="nucleotide sequence ID" value="NZ_CP058579.1"/>
</dbReference>
<dbReference type="OrthoDB" id="206043at2157"/>
<dbReference type="Proteomes" id="UP000509626">
    <property type="component" value="Chromosome"/>
</dbReference>
<keyword evidence="2" id="KW-1185">Reference proteome</keyword>